<evidence type="ECO:0000313" key="3">
    <source>
        <dbReference type="Proteomes" id="UP000640333"/>
    </source>
</evidence>
<dbReference type="PRINTS" id="PR00111">
    <property type="entry name" value="ABHYDROLASE"/>
</dbReference>
<keyword evidence="3" id="KW-1185">Reference proteome</keyword>
<reference evidence="2" key="1">
    <citation type="submission" date="2020-10" db="EMBL/GenBank/DDBJ databases">
        <title>Bacterium isolated from coastal waters sediment.</title>
        <authorList>
            <person name="Chen R.-J."/>
            <person name="Lu D.-C."/>
            <person name="Zhu K.-L."/>
            <person name="Du Z.-J."/>
        </authorList>
    </citation>
    <scope>NUCLEOTIDE SEQUENCE</scope>
    <source>
        <strain evidence="2">N1Y112</strain>
    </source>
</reference>
<dbReference type="GO" id="GO:0016020">
    <property type="term" value="C:membrane"/>
    <property type="evidence" value="ECO:0007669"/>
    <property type="project" value="TreeGrafter"/>
</dbReference>
<feature type="domain" description="AB hydrolase-1" evidence="1">
    <location>
        <begin position="30"/>
        <end position="129"/>
    </location>
</feature>
<sequence length="282" mass="31555">MHTDSVLCLNGQGFHRMVYRQWGSAENDRVLVCVHGLARNSRDFDDIAKVLARDYRVICPDVVGRGTSDWLPAGAEYGIPQYLSDMTTLLARLNVDKVDWLGTSMGGIIGMCLAAMPNSPIHSLIINDVGSFIPSSALQRISGYLGDKRFASMQEVEQFMRTNYTALKNISDQQWAHLARHGVRELDDGQLAIHYDPAIATATAANAANDIDLSLFWQAVNCHQALIWGEESDILSADTVRQMQAQRPEMELLSLPGIGHAPSLMEDDQIHWVQDWLRRHQR</sequence>
<dbReference type="SUPFAM" id="SSF53474">
    <property type="entry name" value="alpha/beta-Hydrolases"/>
    <property type="match status" value="1"/>
</dbReference>
<dbReference type="InterPro" id="IPR000073">
    <property type="entry name" value="AB_hydrolase_1"/>
</dbReference>
<organism evidence="2 3">
    <name type="scientific">Pontibacterium sinense</name>
    <dbReference type="NCBI Taxonomy" id="2781979"/>
    <lineage>
        <taxon>Bacteria</taxon>
        <taxon>Pseudomonadati</taxon>
        <taxon>Pseudomonadota</taxon>
        <taxon>Gammaproteobacteria</taxon>
        <taxon>Oceanospirillales</taxon>
        <taxon>Oceanospirillaceae</taxon>
        <taxon>Pontibacterium</taxon>
    </lineage>
</organism>
<dbReference type="InterPro" id="IPR050266">
    <property type="entry name" value="AB_hydrolase_sf"/>
</dbReference>
<gene>
    <name evidence="2" type="ORF">IOQ59_15875</name>
</gene>
<dbReference type="GO" id="GO:0016787">
    <property type="term" value="F:hydrolase activity"/>
    <property type="evidence" value="ECO:0007669"/>
    <property type="project" value="UniProtKB-KW"/>
</dbReference>
<keyword evidence="2" id="KW-0378">Hydrolase</keyword>
<comment type="caution">
    <text evidence="2">The sequence shown here is derived from an EMBL/GenBank/DDBJ whole genome shotgun (WGS) entry which is preliminary data.</text>
</comment>
<name>A0A8J7FJ23_9GAMM</name>
<evidence type="ECO:0000313" key="2">
    <source>
        <dbReference type="EMBL" id="MBE9398738.1"/>
    </source>
</evidence>
<accession>A0A8J7FJ23</accession>
<dbReference type="Gene3D" id="3.40.50.1820">
    <property type="entry name" value="alpha/beta hydrolase"/>
    <property type="match status" value="1"/>
</dbReference>
<dbReference type="Proteomes" id="UP000640333">
    <property type="component" value="Unassembled WGS sequence"/>
</dbReference>
<dbReference type="RefSeq" id="WP_193954429.1">
    <property type="nucleotide sequence ID" value="NZ_JADEYS010000017.1"/>
</dbReference>
<dbReference type="AlphaFoldDB" id="A0A8J7FJ23"/>
<dbReference type="Pfam" id="PF00561">
    <property type="entry name" value="Abhydrolase_1"/>
    <property type="match status" value="1"/>
</dbReference>
<proteinExistence type="predicted"/>
<evidence type="ECO:0000259" key="1">
    <source>
        <dbReference type="Pfam" id="PF00561"/>
    </source>
</evidence>
<dbReference type="InterPro" id="IPR029058">
    <property type="entry name" value="AB_hydrolase_fold"/>
</dbReference>
<dbReference type="PANTHER" id="PTHR43798">
    <property type="entry name" value="MONOACYLGLYCEROL LIPASE"/>
    <property type="match status" value="1"/>
</dbReference>
<dbReference type="EMBL" id="JADEYS010000017">
    <property type="protein sequence ID" value="MBE9398738.1"/>
    <property type="molecule type" value="Genomic_DNA"/>
</dbReference>
<dbReference type="PANTHER" id="PTHR43798:SF33">
    <property type="entry name" value="HYDROLASE, PUTATIVE (AFU_ORTHOLOGUE AFUA_2G14860)-RELATED"/>
    <property type="match status" value="1"/>
</dbReference>
<protein>
    <submittedName>
        <fullName evidence="2">Alpha/beta hydrolase</fullName>
    </submittedName>
</protein>